<keyword evidence="3" id="KW-0507">mRNA processing</keyword>
<dbReference type="OrthoDB" id="330772at2759"/>
<proteinExistence type="inferred from homology"/>
<dbReference type="Proteomes" id="UP000622797">
    <property type="component" value="Unassembled WGS sequence"/>
</dbReference>
<sequence length="295" mass="34261">MATQAELHPLDDVQPDTEKSANSLRQDVPDTESAKRKASINEDEGSPKRIKHDDHFREATSERPRRGSTQNRRDSYGGSPGVDVDRRKLATQEEKKRGKRLFGGLLSTLSQTAGNTQQKRRLEIERRQQERLQKQRVEDDKLREEKRARVTAVRKGEQIGFDEEVMRNKHSKMIAMAQYLRTRSHPQIYYLPWKLTEAQEDEIDGQIRYAKVTIECEVEAFNKRREQHTNQGRRSPVPEEATAPLKEESAHDSKDTNGSQHSSRVQEKEHHHAHHHHHDESADVLEEAEEDMVIY</sequence>
<keyword evidence="7" id="KW-0539">Nucleus</keyword>
<feature type="compositionally biased region" description="Acidic residues" evidence="8">
    <location>
        <begin position="282"/>
        <end position="295"/>
    </location>
</feature>
<dbReference type="Pfam" id="PF04696">
    <property type="entry name" value="Pinin_SDK_memA"/>
    <property type="match status" value="1"/>
</dbReference>
<comment type="subcellular location">
    <subcellularLocation>
        <location evidence="1">Nucleus</location>
    </subcellularLocation>
</comment>
<keyword evidence="11" id="KW-1185">Reference proteome</keyword>
<feature type="compositionally biased region" description="Polar residues" evidence="8">
    <location>
        <begin position="107"/>
        <end position="116"/>
    </location>
</feature>
<feature type="compositionally biased region" description="Basic and acidic residues" evidence="8">
    <location>
        <begin position="83"/>
        <end position="96"/>
    </location>
</feature>
<feature type="compositionally biased region" description="Basic and acidic residues" evidence="8">
    <location>
        <begin position="8"/>
        <end position="19"/>
    </location>
</feature>
<gene>
    <name evidence="10" type="ORF">FSARC_11254</name>
</gene>
<keyword evidence="4" id="KW-0805">Transcription regulation</keyword>
<dbReference type="GO" id="GO:0006397">
    <property type="term" value="P:mRNA processing"/>
    <property type="evidence" value="ECO:0007669"/>
    <property type="project" value="UniProtKB-KW"/>
</dbReference>
<name>A0A8H4TGI1_9HYPO</name>
<feature type="region of interest" description="Disordered" evidence="8">
    <location>
        <begin position="224"/>
        <end position="295"/>
    </location>
</feature>
<evidence type="ECO:0000256" key="7">
    <source>
        <dbReference type="ARBA" id="ARBA00023242"/>
    </source>
</evidence>
<reference evidence="10" key="2">
    <citation type="submission" date="2020-05" db="EMBL/GenBank/DDBJ databases">
        <authorList>
            <person name="Kim H.-S."/>
            <person name="Proctor R.H."/>
            <person name="Brown D.W."/>
        </authorList>
    </citation>
    <scope>NUCLEOTIDE SEQUENCE</scope>
    <source>
        <strain evidence="10">NRRL 20472</strain>
    </source>
</reference>
<evidence type="ECO:0000313" key="11">
    <source>
        <dbReference type="Proteomes" id="UP000622797"/>
    </source>
</evidence>
<protein>
    <recommendedName>
        <fullName evidence="9">Pinin/SDK/MemA protein domain-containing protein</fullName>
    </recommendedName>
</protein>
<dbReference type="EMBL" id="JABEXW010000722">
    <property type="protein sequence ID" value="KAF4957523.1"/>
    <property type="molecule type" value="Genomic_DNA"/>
</dbReference>
<dbReference type="PANTHER" id="PTHR12707">
    <property type="entry name" value="PINN"/>
    <property type="match status" value="1"/>
</dbReference>
<accession>A0A8H4TGI1</accession>
<evidence type="ECO:0000256" key="5">
    <source>
        <dbReference type="ARBA" id="ARBA00023163"/>
    </source>
</evidence>
<dbReference type="InterPro" id="IPR006786">
    <property type="entry name" value="Pinin_SDK_MemA"/>
</dbReference>
<evidence type="ECO:0000256" key="3">
    <source>
        <dbReference type="ARBA" id="ARBA00022664"/>
    </source>
</evidence>
<evidence type="ECO:0000259" key="9">
    <source>
        <dbReference type="Pfam" id="PF04696"/>
    </source>
</evidence>
<dbReference type="PANTHER" id="PTHR12707:SF0">
    <property type="entry name" value="PININ"/>
    <property type="match status" value="1"/>
</dbReference>
<evidence type="ECO:0000256" key="2">
    <source>
        <dbReference type="ARBA" id="ARBA00010386"/>
    </source>
</evidence>
<dbReference type="GO" id="GO:0071013">
    <property type="term" value="C:catalytic step 2 spliceosome"/>
    <property type="evidence" value="ECO:0007669"/>
    <property type="project" value="TreeGrafter"/>
</dbReference>
<keyword evidence="5" id="KW-0804">Transcription</keyword>
<comment type="similarity">
    <text evidence="2">Belongs to the pinin family.</text>
</comment>
<evidence type="ECO:0000256" key="1">
    <source>
        <dbReference type="ARBA" id="ARBA00004123"/>
    </source>
</evidence>
<feature type="region of interest" description="Disordered" evidence="8">
    <location>
        <begin position="1"/>
        <end position="120"/>
    </location>
</feature>
<evidence type="ECO:0000256" key="4">
    <source>
        <dbReference type="ARBA" id="ARBA00023015"/>
    </source>
</evidence>
<feature type="domain" description="Pinin/SDK/MemA protein" evidence="9">
    <location>
        <begin position="92"/>
        <end position="207"/>
    </location>
</feature>
<dbReference type="InterPro" id="IPR039853">
    <property type="entry name" value="Pinin"/>
</dbReference>
<feature type="compositionally biased region" description="Basic and acidic residues" evidence="8">
    <location>
        <begin position="245"/>
        <end position="255"/>
    </location>
</feature>
<dbReference type="AlphaFoldDB" id="A0A8H4TGI1"/>
<evidence type="ECO:0000313" key="10">
    <source>
        <dbReference type="EMBL" id="KAF4957523.1"/>
    </source>
</evidence>
<feature type="compositionally biased region" description="Basic and acidic residues" evidence="8">
    <location>
        <begin position="45"/>
        <end position="75"/>
    </location>
</feature>
<reference evidence="10" key="1">
    <citation type="journal article" date="2020" name="BMC Genomics">
        <title>Correction to: Identification and distribution of gene clusters required for synthesis of sphingolipid metabolism inhibitors in diverse species of the filamentous fungus Fusarium.</title>
        <authorList>
            <person name="Kim H.S."/>
            <person name="Lohmar J.M."/>
            <person name="Busman M."/>
            <person name="Brown D.W."/>
            <person name="Naumann T.A."/>
            <person name="Divon H.H."/>
            <person name="Lysoe E."/>
            <person name="Uhlig S."/>
            <person name="Proctor R.H."/>
        </authorList>
    </citation>
    <scope>NUCLEOTIDE SEQUENCE</scope>
    <source>
        <strain evidence="10">NRRL 20472</strain>
    </source>
</reference>
<comment type="caution">
    <text evidence="10">The sequence shown here is derived from an EMBL/GenBank/DDBJ whole genome shotgun (WGS) entry which is preliminary data.</text>
</comment>
<keyword evidence="6" id="KW-0508">mRNA splicing</keyword>
<evidence type="ECO:0000256" key="8">
    <source>
        <dbReference type="SAM" id="MobiDB-lite"/>
    </source>
</evidence>
<dbReference type="GO" id="GO:0008380">
    <property type="term" value="P:RNA splicing"/>
    <property type="evidence" value="ECO:0007669"/>
    <property type="project" value="UniProtKB-KW"/>
</dbReference>
<evidence type="ECO:0000256" key="6">
    <source>
        <dbReference type="ARBA" id="ARBA00023187"/>
    </source>
</evidence>
<organism evidence="10 11">
    <name type="scientific">Fusarium sarcochroum</name>
    <dbReference type="NCBI Taxonomy" id="1208366"/>
    <lineage>
        <taxon>Eukaryota</taxon>
        <taxon>Fungi</taxon>
        <taxon>Dikarya</taxon>
        <taxon>Ascomycota</taxon>
        <taxon>Pezizomycotina</taxon>
        <taxon>Sordariomycetes</taxon>
        <taxon>Hypocreomycetidae</taxon>
        <taxon>Hypocreales</taxon>
        <taxon>Nectriaceae</taxon>
        <taxon>Fusarium</taxon>
        <taxon>Fusarium lateritium species complex</taxon>
    </lineage>
</organism>